<dbReference type="Proteomes" id="UP000481861">
    <property type="component" value="Unassembled WGS sequence"/>
</dbReference>
<sequence>MVPFRFVDSRAGTSTITSSIIHIANSRTETAAATSNQGCTGSGSAYQRPGQAQIEGCYDDDDCTGSGSSNGEQWSGGLSSAANSTWQQSGRRSSRVGREDGHERAFTPLSDLGTRPASYARYPNPNHSHDTRYSNASSSGYNNNYRSHRDARAHSNSSTNHGRYGRAEISVVAAPAPAPTRYIYEDRRTGGGSSAQTQRVMTTMEEEETYTSSRRTTRTHTNTNTRMRSAY</sequence>
<feature type="compositionally biased region" description="Low complexity" evidence="1">
    <location>
        <begin position="133"/>
        <end position="145"/>
    </location>
</feature>
<dbReference type="EMBL" id="JAADJZ010000011">
    <property type="protein sequence ID" value="KAF2871433.1"/>
    <property type="molecule type" value="Genomic_DNA"/>
</dbReference>
<comment type="caution">
    <text evidence="2">The sequence shown here is derived from an EMBL/GenBank/DDBJ whole genome shotgun (WGS) entry which is preliminary data.</text>
</comment>
<dbReference type="AlphaFoldDB" id="A0A7C8IAG7"/>
<organism evidence="2 3">
    <name type="scientific">Massariosphaeria phaeospora</name>
    <dbReference type="NCBI Taxonomy" id="100035"/>
    <lineage>
        <taxon>Eukaryota</taxon>
        <taxon>Fungi</taxon>
        <taxon>Dikarya</taxon>
        <taxon>Ascomycota</taxon>
        <taxon>Pezizomycotina</taxon>
        <taxon>Dothideomycetes</taxon>
        <taxon>Pleosporomycetidae</taxon>
        <taxon>Pleosporales</taxon>
        <taxon>Pleosporales incertae sedis</taxon>
        <taxon>Massariosphaeria</taxon>
    </lineage>
</organism>
<feature type="region of interest" description="Disordered" evidence="1">
    <location>
        <begin position="65"/>
        <end position="164"/>
    </location>
</feature>
<proteinExistence type="predicted"/>
<feature type="compositionally biased region" description="Low complexity" evidence="1">
    <location>
        <begin position="210"/>
        <end position="231"/>
    </location>
</feature>
<feature type="compositionally biased region" description="Basic and acidic residues" evidence="1">
    <location>
        <begin position="96"/>
        <end position="105"/>
    </location>
</feature>
<feature type="compositionally biased region" description="Polar residues" evidence="1">
    <location>
        <begin position="65"/>
        <end position="88"/>
    </location>
</feature>
<evidence type="ECO:0000256" key="1">
    <source>
        <dbReference type="SAM" id="MobiDB-lite"/>
    </source>
</evidence>
<feature type="region of interest" description="Disordered" evidence="1">
    <location>
        <begin position="206"/>
        <end position="231"/>
    </location>
</feature>
<evidence type="ECO:0000313" key="3">
    <source>
        <dbReference type="Proteomes" id="UP000481861"/>
    </source>
</evidence>
<protein>
    <submittedName>
        <fullName evidence="2">Uncharacterized protein</fullName>
    </submittedName>
</protein>
<evidence type="ECO:0000313" key="2">
    <source>
        <dbReference type="EMBL" id="KAF2871433.1"/>
    </source>
</evidence>
<name>A0A7C8IAG7_9PLEO</name>
<gene>
    <name evidence="2" type="ORF">BDV95DRAFT_636328</name>
</gene>
<reference evidence="2 3" key="1">
    <citation type="submission" date="2020-01" db="EMBL/GenBank/DDBJ databases">
        <authorList>
            <consortium name="DOE Joint Genome Institute"/>
            <person name="Haridas S."/>
            <person name="Albert R."/>
            <person name="Binder M."/>
            <person name="Bloem J."/>
            <person name="Labutti K."/>
            <person name="Salamov A."/>
            <person name="Andreopoulos B."/>
            <person name="Baker S.E."/>
            <person name="Barry K."/>
            <person name="Bills G."/>
            <person name="Bluhm B.H."/>
            <person name="Cannon C."/>
            <person name="Castanera R."/>
            <person name="Culley D.E."/>
            <person name="Daum C."/>
            <person name="Ezra D."/>
            <person name="Gonzalez J.B."/>
            <person name="Henrissat B."/>
            <person name="Kuo A."/>
            <person name="Liang C."/>
            <person name="Lipzen A."/>
            <person name="Lutzoni F."/>
            <person name="Magnuson J."/>
            <person name="Mondo S."/>
            <person name="Nolan M."/>
            <person name="Ohm R."/>
            <person name="Pangilinan J."/>
            <person name="Park H.-J.H."/>
            <person name="Ramirez L."/>
            <person name="Alfaro M."/>
            <person name="Sun H."/>
            <person name="Tritt A."/>
            <person name="Yoshinaga Y."/>
            <person name="Zwiers L.-H.L."/>
            <person name="Turgeon B.G."/>
            <person name="Goodwin S.B."/>
            <person name="Spatafora J.W."/>
            <person name="Crous P.W."/>
            <person name="Grigoriev I.V."/>
        </authorList>
    </citation>
    <scope>NUCLEOTIDE SEQUENCE [LARGE SCALE GENOMIC DNA]</scope>
    <source>
        <strain evidence="2 3">CBS 611.86</strain>
    </source>
</reference>
<accession>A0A7C8IAG7</accession>
<keyword evidence="3" id="KW-1185">Reference proteome</keyword>